<evidence type="ECO:0000313" key="1">
    <source>
        <dbReference type="EMBL" id="CAD7002148.1"/>
    </source>
</evidence>
<dbReference type="EMBL" id="CAJHJT010000023">
    <property type="protein sequence ID" value="CAD7002148.1"/>
    <property type="molecule type" value="Genomic_DNA"/>
</dbReference>
<accession>A0A811UV21</accession>
<reference evidence="1" key="1">
    <citation type="submission" date="2020-11" db="EMBL/GenBank/DDBJ databases">
        <authorList>
            <person name="Whitehead M."/>
        </authorList>
    </citation>
    <scope>NUCLEOTIDE SEQUENCE</scope>
    <source>
        <strain evidence="1">EGII</strain>
    </source>
</reference>
<dbReference type="AlphaFoldDB" id="A0A811UV21"/>
<dbReference type="Proteomes" id="UP000606786">
    <property type="component" value="Unassembled WGS sequence"/>
</dbReference>
<organism evidence="1 2">
    <name type="scientific">Ceratitis capitata</name>
    <name type="common">Mediterranean fruit fly</name>
    <name type="synonym">Tephritis capitata</name>
    <dbReference type="NCBI Taxonomy" id="7213"/>
    <lineage>
        <taxon>Eukaryota</taxon>
        <taxon>Metazoa</taxon>
        <taxon>Ecdysozoa</taxon>
        <taxon>Arthropoda</taxon>
        <taxon>Hexapoda</taxon>
        <taxon>Insecta</taxon>
        <taxon>Pterygota</taxon>
        <taxon>Neoptera</taxon>
        <taxon>Endopterygota</taxon>
        <taxon>Diptera</taxon>
        <taxon>Brachycera</taxon>
        <taxon>Muscomorpha</taxon>
        <taxon>Tephritoidea</taxon>
        <taxon>Tephritidae</taxon>
        <taxon>Ceratitis</taxon>
        <taxon>Ceratitis</taxon>
    </lineage>
</organism>
<gene>
    <name evidence="1" type="ORF">CCAP1982_LOCUS10636</name>
</gene>
<comment type="caution">
    <text evidence="1">The sequence shown here is derived from an EMBL/GenBank/DDBJ whole genome shotgun (WGS) entry which is preliminary data.</text>
</comment>
<keyword evidence="2" id="KW-1185">Reference proteome</keyword>
<name>A0A811UV21_CERCA</name>
<sequence length="120" mass="13283">LNPAAYARKRALIPHIRWSSPNPTMPIEYLTSLGRSHKGRRNICKGKVAKRPAINIETIQPSTLSGHKPPPSILAWLSISHRAPSTRVRSSPTGTIAEVLVRDMRDRMRSGELAILPYAA</sequence>
<proteinExistence type="predicted"/>
<protein>
    <submittedName>
        <fullName evidence="1">(Mediterranean fruit fly) hypothetical protein</fullName>
    </submittedName>
</protein>
<feature type="non-terminal residue" evidence="1">
    <location>
        <position position="1"/>
    </location>
</feature>
<evidence type="ECO:0000313" key="2">
    <source>
        <dbReference type="Proteomes" id="UP000606786"/>
    </source>
</evidence>